<protein>
    <recommendedName>
        <fullName evidence="1">Tail specific protease domain-containing protein</fullName>
    </recommendedName>
</protein>
<dbReference type="EMBL" id="QFLI01000002">
    <property type="protein sequence ID" value="PXY02381.1"/>
    <property type="molecule type" value="Genomic_DNA"/>
</dbReference>
<evidence type="ECO:0000313" key="2">
    <source>
        <dbReference type="EMBL" id="PXY02381.1"/>
    </source>
</evidence>
<dbReference type="GO" id="GO:0006508">
    <property type="term" value="P:proteolysis"/>
    <property type="evidence" value="ECO:0007669"/>
    <property type="project" value="InterPro"/>
</dbReference>
<dbReference type="Pfam" id="PF03572">
    <property type="entry name" value="Peptidase_S41"/>
    <property type="match status" value="1"/>
</dbReference>
<reference evidence="2 3" key="1">
    <citation type="submission" date="2018-05" db="EMBL/GenBank/DDBJ databases">
        <title>Marinifilum breve JC075T sp. nov., a marine bacterium isolated from Yongle Blue Hole in the South China Sea.</title>
        <authorList>
            <person name="Fu T."/>
        </authorList>
    </citation>
    <scope>NUCLEOTIDE SEQUENCE [LARGE SCALE GENOMIC DNA]</scope>
    <source>
        <strain evidence="2 3">JC075</strain>
    </source>
</reference>
<accession>A0A2V4A1D3</accession>
<evidence type="ECO:0000259" key="1">
    <source>
        <dbReference type="Pfam" id="PF03572"/>
    </source>
</evidence>
<dbReference type="InterPro" id="IPR029045">
    <property type="entry name" value="ClpP/crotonase-like_dom_sf"/>
</dbReference>
<dbReference type="GO" id="GO:0008236">
    <property type="term" value="F:serine-type peptidase activity"/>
    <property type="evidence" value="ECO:0007669"/>
    <property type="project" value="InterPro"/>
</dbReference>
<dbReference type="InterPro" id="IPR005151">
    <property type="entry name" value="Tail-specific_protease"/>
</dbReference>
<evidence type="ECO:0000313" key="3">
    <source>
        <dbReference type="Proteomes" id="UP000248079"/>
    </source>
</evidence>
<dbReference type="Proteomes" id="UP000248079">
    <property type="component" value="Unassembled WGS sequence"/>
</dbReference>
<sequence>MKHTTLTLLILFLFQALYAQVDYHSKYREAIASIEKNYAGFKDKTAEKEDYYEYFKAELEKDSIRGLSTLKKRLKTYISFFDDNHLKLYEFDAEKYVAKKQYKIKAFNFKMLDDNTCYLKIPHFMYKSRVDSLINHSIDSISSKKNLIIDIRGNGGGGDDSFSSILPIIATNDMYIRNIEFLATKANWEFVNSVLDIGKWKEEYDDQMIPAPWISSRKFLVKGNDEINGVNEFPKNVAVLVDREVGSAGEQFLFCAKQSFKVKVFGENTGGTIDYSNCRHFKVIKDKIYIQAPTTKFSGLPVNQIDKHGIAPDFYLNKENQIEQVLKYFEIWR</sequence>
<name>A0A2V4A1D3_9BACT</name>
<dbReference type="Gene3D" id="3.90.226.10">
    <property type="entry name" value="2-enoyl-CoA Hydratase, Chain A, domain 1"/>
    <property type="match status" value="1"/>
</dbReference>
<organism evidence="2 3">
    <name type="scientific">Marinifilum breve</name>
    <dbReference type="NCBI Taxonomy" id="2184082"/>
    <lineage>
        <taxon>Bacteria</taxon>
        <taxon>Pseudomonadati</taxon>
        <taxon>Bacteroidota</taxon>
        <taxon>Bacteroidia</taxon>
        <taxon>Marinilabiliales</taxon>
        <taxon>Marinifilaceae</taxon>
    </lineage>
</organism>
<dbReference type="RefSeq" id="WP_110360014.1">
    <property type="nucleotide sequence ID" value="NZ_QFLI01000002.1"/>
</dbReference>
<dbReference type="AlphaFoldDB" id="A0A2V4A1D3"/>
<gene>
    <name evidence="2" type="ORF">DF185_06960</name>
</gene>
<proteinExistence type="predicted"/>
<dbReference type="OrthoDB" id="2327485at2"/>
<feature type="domain" description="Tail specific protease" evidence="1">
    <location>
        <begin position="116"/>
        <end position="315"/>
    </location>
</feature>
<dbReference type="SUPFAM" id="SSF52096">
    <property type="entry name" value="ClpP/crotonase"/>
    <property type="match status" value="1"/>
</dbReference>
<keyword evidence="3" id="KW-1185">Reference proteome</keyword>
<comment type="caution">
    <text evidence="2">The sequence shown here is derived from an EMBL/GenBank/DDBJ whole genome shotgun (WGS) entry which is preliminary data.</text>
</comment>